<dbReference type="InterPro" id="IPR011701">
    <property type="entry name" value="MFS"/>
</dbReference>
<comment type="caution">
    <text evidence="8">The sequence shown here is derived from an EMBL/GenBank/DDBJ whole genome shotgun (WGS) entry which is preliminary data.</text>
</comment>
<organism evidence="8 9">
    <name type="scientific">Siphonobacter curvatus</name>
    <dbReference type="NCBI Taxonomy" id="2094562"/>
    <lineage>
        <taxon>Bacteria</taxon>
        <taxon>Pseudomonadati</taxon>
        <taxon>Bacteroidota</taxon>
        <taxon>Cytophagia</taxon>
        <taxon>Cytophagales</taxon>
        <taxon>Cytophagaceae</taxon>
        <taxon>Siphonobacter</taxon>
    </lineage>
</organism>
<dbReference type="PANTHER" id="PTHR43124:SF3">
    <property type="entry name" value="CHLORAMPHENICOL EFFLUX PUMP RV0191"/>
    <property type="match status" value="1"/>
</dbReference>
<reference evidence="9" key="1">
    <citation type="submission" date="2018-02" db="EMBL/GenBank/DDBJ databases">
        <title>Genome sequencing of Solimonas sp. HR-BB.</title>
        <authorList>
            <person name="Lee Y."/>
            <person name="Jeon C.O."/>
        </authorList>
    </citation>
    <scope>NUCLEOTIDE SEQUENCE [LARGE SCALE GENOMIC DNA]</scope>
    <source>
        <strain evidence="9">HR-U</strain>
    </source>
</reference>
<evidence type="ECO:0000256" key="1">
    <source>
        <dbReference type="ARBA" id="ARBA00004651"/>
    </source>
</evidence>
<gene>
    <name evidence="8" type="ORF">C5O19_21590</name>
</gene>
<dbReference type="PANTHER" id="PTHR43124">
    <property type="entry name" value="PURINE EFFLUX PUMP PBUE"/>
    <property type="match status" value="1"/>
</dbReference>
<evidence type="ECO:0000256" key="5">
    <source>
        <dbReference type="ARBA" id="ARBA00023136"/>
    </source>
</evidence>
<evidence type="ECO:0000313" key="8">
    <source>
        <dbReference type="EMBL" id="PQA55134.1"/>
    </source>
</evidence>
<dbReference type="GO" id="GO:0005886">
    <property type="term" value="C:plasma membrane"/>
    <property type="evidence" value="ECO:0007669"/>
    <property type="project" value="UniProtKB-SubCell"/>
</dbReference>
<dbReference type="CDD" id="cd17324">
    <property type="entry name" value="MFS_NepI_like"/>
    <property type="match status" value="1"/>
</dbReference>
<dbReference type="OrthoDB" id="9788453at2"/>
<evidence type="ECO:0000256" key="4">
    <source>
        <dbReference type="ARBA" id="ARBA00022989"/>
    </source>
</evidence>
<evidence type="ECO:0000256" key="2">
    <source>
        <dbReference type="ARBA" id="ARBA00022475"/>
    </source>
</evidence>
<keyword evidence="2" id="KW-1003">Cell membrane</keyword>
<keyword evidence="3 6" id="KW-0812">Transmembrane</keyword>
<dbReference type="EMBL" id="PTRA01000005">
    <property type="protein sequence ID" value="PQA55134.1"/>
    <property type="molecule type" value="Genomic_DNA"/>
</dbReference>
<evidence type="ECO:0000313" key="9">
    <source>
        <dbReference type="Proteomes" id="UP000239590"/>
    </source>
</evidence>
<dbReference type="RefSeq" id="WP_104715450.1">
    <property type="nucleotide sequence ID" value="NZ_PTRA01000005.1"/>
</dbReference>
<feature type="transmembrane region" description="Helical" evidence="6">
    <location>
        <begin position="79"/>
        <end position="98"/>
    </location>
</feature>
<dbReference type="Proteomes" id="UP000239590">
    <property type="component" value="Unassembled WGS sequence"/>
</dbReference>
<dbReference type="SUPFAM" id="SSF103473">
    <property type="entry name" value="MFS general substrate transporter"/>
    <property type="match status" value="1"/>
</dbReference>
<feature type="transmembrane region" description="Helical" evidence="6">
    <location>
        <begin position="104"/>
        <end position="121"/>
    </location>
</feature>
<feature type="transmembrane region" description="Helical" evidence="6">
    <location>
        <begin position="267"/>
        <end position="286"/>
    </location>
</feature>
<feature type="transmembrane region" description="Helical" evidence="6">
    <location>
        <begin position="165"/>
        <end position="183"/>
    </location>
</feature>
<dbReference type="InterPro" id="IPR020846">
    <property type="entry name" value="MFS_dom"/>
</dbReference>
<proteinExistence type="predicted"/>
<dbReference type="AlphaFoldDB" id="A0A2S7IHJ3"/>
<evidence type="ECO:0000256" key="3">
    <source>
        <dbReference type="ARBA" id="ARBA00022692"/>
    </source>
</evidence>
<keyword evidence="5 6" id="KW-0472">Membrane</keyword>
<feature type="transmembrane region" description="Helical" evidence="6">
    <location>
        <begin position="242"/>
        <end position="260"/>
    </location>
</feature>
<comment type="subcellular location">
    <subcellularLocation>
        <location evidence="1">Cell membrane</location>
        <topology evidence="1">Multi-pass membrane protein</topology>
    </subcellularLocation>
</comment>
<evidence type="ECO:0000256" key="6">
    <source>
        <dbReference type="SAM" id="Phobius"/>
    </source>
</evidence>
<name>A0A2S7IHJ3_9BACT</name>
<dbReference type="GO" id="GO:0022857">
    <property type="term" value="F:transmembrane transporter activity"/>
    <property type="evidence" value="ECO:0007669"/>
    <property type="project" value="InterPro"/>
</dbReference>
<dbReference type="Gene3D" id="1.20.1250.20">
    <property type="entry name" value="MFS general substrate transporter like domains"/>
    <property type="match status" value="2"/>
</dbReference>
<keyword evidence="9" id="KW-1185">Reference proteome</keyword>
<feature type="transmembrane region" description="Helical" evidence="6">
    <location>
        <begin position="47"/>
        <end position="67"/>
    </location>
</feature>
<feature type="transmembrane region" description="Helical" evidence="6">
    <location>
        <begin position="204"/>
        <end position="227"/>
    </location>
</feature>
<feature type="transmembrane region" description="Helical" evidence="6">
    <location>
        <begin position="362"/>
        <end position="381"/>
    </location>
</feature>
<dbReference type="InterPro" id="IPR036259">
    <property type="entry name" value="MFS_trans_sf"/>
</dbReference>
<dbReference type="InterPro" id="IPR050189">
    <property type="entry name" value="MFS_Efflux_Transporters"/>
</dbReference>
<keyword evidence="4 6" id="KW-1133">Transmembrane helix</keyword>
<dbReference type="Pfam" id="PF07690">
    <property type="entry name" value="MFS_1"/>
    <property type="match status" value="1"/>
</dbReference>
<feature type="transmembrane region" description="Helical" evidence="6">
    <location>
        <begin position="336"/>
        <end position="356"/>
    </location>
</feature>
<sequence length="392" mass="43424">MNLVVNKRIAYIGCLGVLGIISTEFGVIGILPQIAKYYHINIGTAGYLLSLFALTIAVTGPFMVLYVSKFDKKKIMMSALGLFLISNFFSIFSPPFWLLMILRILPTILHPAFFSMAIAAATKDTSAQMQMRLTSIIIGGIALAQVTLIPFTTYIASIYTWQLTYVIQGFIILMTLFIMYKFLPAMPNTEVKSFKNQLSILTRPRFIAGTAVNLFFITAWFCSYSYFADYLSKSKELSAQQISYMLLLFGVMGVISNFLAGRLLGKYMIWTTLFFLTGTFLVPLAFQYTTGSILSVAVVVGFWGIMYGPCFLIGVGHMVSAASDAKEFANSLQTSFGNLGVSLGTATGGWFINYYGISITPWVGTGFGLLTFFMVLCRAWLDRNVHAGKEYS</sequence>
<accession>A0A2S7IHJ3</accession>
<feature type="transmembrane region" description="Helical" evidence="6">
    <location>
        <begin position="292"/>
        <end position="315"/>
    </location>
</feature>
<dbReference type="PROSITE" id="PS50850">
    <property type="entry name" value="MFS"/>
    <property type="match status" value="1"/>
</dbReference>
<feature type="transmembrane region" description="Helical" evidence="6">
    <location>
        <begin position="12"/>
        <end position="35"/>
    </location>
</feature>
<evidence type="ECO:0000259" key="7">
    <source>
        <dbReference type="PROSITE" id="PS50850"/>
    </source>
</evidence>
<protein>
    <submittedName>
        <fullName evidence="8">MFS transporter</fullName>
    </submittedName>
</protein>
<feature type="domain" description="Major facilitator superfamily (MFS) profile" evidence="7">
    <location>
        <begin position="1"/>
        <end position="383"/>
    </location>
</feature>
<feature type="transmembrane region" description="Helical" evidence="6">
    <location>
        <begin position="133"/>
        <end position="159"/>
    </location>
</feature>